<reference evidence="2" key="1">
    <citation type="journal article" date="2021" name="PeerJ">
        <title>Extensive microbial diversity within the chicken gut microbiome revealed by metagenomics and culture.</title>
        <authorList>
            <person name="Gilroy R."/>
            <person name="Ravi A."/>
            <person name="Getino M."/>
            <person name="Pursley I."/>
            <person name="Horton D.L."/>
            <person name="Alikhan N.F."/>
            <person name="Baker D."/>
            <person name="Gharbi K."/>
            <person name="Hall N."/>
            <person name="Watson M."/>
            <person name="Adriaenssens E.M."/>
            <person name="Foster-Nyarko E."/>
            <person name="Jarju S."/>
            <person name="Secka A."/>
            <person name="Antonio M."/>
            <person name="Oren A."/>
            <person name="Chaudhuri R.R."/>
            <person name="La Ragione R."/>
            <person name="Hildebrand F."/>
            <person name="Pallen M.J."/>
        </authorList>
    </citation>
    <scope>NUCLEOTIDE SEQUENCE</scope>
    <source>
        <strain evidence="2">ChiW7-2402</strain>
    </source>
</reference>
<protein>
    <recommendedName>
        <fullName evidence="4">PepSY domain-containing protein</fullName>
    </recommendedName>
</protein>
<evidence type="ECO:0000313" key="3">
    <source>
        <dbReference type="Proteomes" id="UP000824102"/>
    </source>
</evidence>
<comment type="caution">
    <text evidence="2">The sequence shown here is derived from an EMBL/GenBank/DDBJ whole genome shotgun (WGS) entry which is preliminary data.</text>
</comment>
<sequence>MKKLPIALLVPLFALAALTGCGGEDYAEHISDVRSDCFLAETEDFSLTVSCISREVPYAADGVACTRSDLIEIVLKPAADRESENASYSVTLHGTPAVSGELSYRSVKGDYFLSQGVTAFPEGSISLTVVENDTAHEITATSVRTQEMLTPEEAVNFAVRAEKELIGRMTGKSFAGEFQVRLVKRGRAYYYVGIIGKEESAALLLDAETGEVLARRVR</sequence>
<evidence type="ECO:0000313" key="2">
    <source>
        <dbReference type="EMBL" id="HIZ72883.1"/>
    </source>
</evidence>
<dbReference type="Proteomes" id="UP000824102">
    <property type="component" value="Unassembled WGS sequence"/>
</dbReference>
<dbReference type="PROSITE" id="PS51257">
    <property type="entry name" value="PROKAR_LIPOPROTEIN"/>
    <property type="match status" value="1"/>
</dbReference>
<feature type="signal peptide" evidence="1">
    <location>
        <begin position="1"/>
        <end position="16"/>
    </location>
</feature>
<dbReference type="EMBL" id="DXBB01000069">
    <property type="protein sequence ID" value="HIZ72883.1"/>
    <property type="molecule type" value="Genomic_DNA"/>
</dbReference>
<keyword evidence="1" id="KW-0732">Signal</keyword>
<proteinExistence type="predicted"/>
<name>A0A9D2G481_9FIRM</name>
<evidence type="ECO:0000256" key="1">
    <source>
        <dbReference type="SAM" id="SignalP"/>
    </source>
</evidence>
<reference evidence="2" key="2">
    <citation type="submission" date="2021-04" db="EMBL/GenBank/DDBJ databases">
        <authorList>
            <person name="Gilroy R."/>
        </authorList>
    </citation>
    <scope>NUCLEOTIDE SEQUENCE</scope>
    <source>
        <strain evidence="2">ChiW7-2402</strain>
    </source>
</reference>
<organism evidence="2 3">
    <name type="scientific">Candidatus Gallimonas intestinavium</name>
    <dbReference type="NCBI Taxonomy" id="2838603"/>
    <lineage>
        <taxon>Bacteria</taxon>
        <taxon>Bacillati</taxon>
        <taxon>Bacillota</taxon>
        <taxon>Clostridia</taxon>
        <taxon>Candidatus Gallimonas</taxon>
    </lineage>
</organism>
<feature type="chain" id="PRO_5038513673" description="PepSY domain-containing protein" evidence="1">
    <location>
        <begin position="17"/>
        <end position="218"/>
    </location>
</feature>
<accession>A0A9D2G481</accession>
<evidence type="ECO:0008006" key="4">
    <source>
        <dbReference type="Google" id="ProtNLM"/>
    </source>
</evidence>
<gene>
    <name evidence="2" type="ORF">H9964_04830</name>
</gene>
<dbReference type="AlphaFoldDB" id="A0A9D2G481"/>